<reference evidence="3 4" key="1">
    <citation type="submission" date="2016-06" db="EMBL/GenBank/DDBJ databases">
        <authorList>
            <person name="Rodrigo-Torres L."/>
            <person name="Arahal D.R."/>
        </authorList>
    </citation>
    <scope>NUCLEOTIDE SEQUENCE [LARGE SCALE GENOMIC DNA]</scope>
    <source>
        <strain evidence="3 4">CECT 5116</strain>
    </source>
</reference>
<keyword evidence="4" id="KW-1185">Reference proteome</keyword>
<dbReference type="Pfam" id="PF14559">
    <property type="entry name" value="TPR_19"/>
    <property type="match status" value="1"/>
</dbReference>
<organism evidence="2 5">
    <name type="scientific">Marinomonas gallaica</name>
    <dbReference type="NCBI Taxonomy" id="1806667"/>
    <lineage>
        <taxon>Bacteria</taxon>
        <taxon>Pseudomonadati</taxon>
        <taxon>Pseudomonadota</taxon>
        <taxon>Gammaproteobacteria</taxon>
        <taxon>Oceanospirillales</taxon>
        <taxon>Oceanospirillaceae</taxon>
        <taxon>Marinomonas</taxon>
    </lineage>
</organism>
<feature type="chain" id="PRO_5008676892" evidence="1">
    <location>
        <begin position="28"/>
        <end position="576"/>
    </location>
</feature>
<dbReference type="PANTHER" id="PTHR12558">
    <property type="entry name" value="CELL DIVISION CYCLE 16,23,27"/>
    <property type="match status" value="1"/>
</dbReference>
<evidence type="ECO:0000313" key="4">
    <source>
        <dbReference type="Proteomes" id="UP000092840"/>
    </source>
</evidence>
<gene>
    <name evidence="2" type="ORF">MGA5115_00240</name>
    <name evidence="3" type="ORF">MGA5116_01801</name>
</gene>
<dbReference type="Gene3D" id="1.25.40.10">
    <property type="entry name" value="Tetratricopeptide repeat domain"/>
    <property type="match status" value="2"/>
</dbReference>
<reference evidence="2 5" key="2">
    <citation type="submission" date="2016-06" db="EMBL/GenBank/DDBJ databases">
        <authorList>
            <person name="Kjaerup R.B."/>
            <person name="Dalgaard T.S."/>
            <person name="Juul-Madsen H.R."/>
        </authorList>
    </citation>
    <scope>NUCLEOTIDE SEQUENCE [LARGE SCALE GENOMIC DNA]</scope>
    <source>
        <strain evidence="2 5">CECT 5115</strain>
    </source>
</reference>
<dbReference type="AlphaFoldDB" id="A0A1C3JLY0"/>
<evidence type="ECO:0000313" key="3">
    <source>
        <dbReference type="EMBL" id="SBT21214.1"/>
    </source>
</evidence>
<evidence type="ECO:0000313" key="2">
    <source>
        <dbReference type="EMBL" id="SBT16166.1"/>
    </source>
</evidence>
<evidence type="ECO:0000256" key="1">
    <source>
        <dbReference type="SAM" id="SignalP"/>
    </source>
</evidence>
<protein>
    <submittedName>
        <fullName evidence="2">Tetratricopeptide repeat protein</fullName>
    </submittedName>
</protein>
<accession>A0A1C3JLY0</accession>
<dbReference type="RefSeq" id="WP_067030600.1">
    <property type="nucleotide sequence ID" value="NZ_FLRA01000002.1"/>
</dbReference>
<feature type="signal peptide" evidence="1">
    <location>
        <begin position="1"/>
        <end position="27"/>
    </location>
</feature>
<dbReference type="EMBL" id="FLRA01000002">
    <property type="protein sequence ID" value="SBT16166.1"/>
    <property type="molecule type" value="Genomic_DNA"/>
</dbReference>
<dbReference type="InterPro" id="IPR011990">
    <property type="entry name" value="TPR-like_helical_dom_sf"/>
</dbReference>
<dbReference type="OrthoDB" id="9766710at2"/>
<proteinExistence type="predicted"/>
<dbReference type="Proteomes" id="UP000092871">
    <property type="component" value="Unassembled WGS sequence"/>
</dbReference>
<dbReference type="SUPFAM" id="SSF48452">
    <property type="entry name" value="TPR-like"/>
    <property type="match status" value="2"/>
</dbReference>
<sequence length="576" mass="64714">MQRMQYAVSIKRAFITMAFGLSVSACSSISNSHTAPIADNRWAPVAKSKHAEQLEQLLSAEFTLQRQGSESATTLYLDLAEQSTDVEIAKRATSTAMMSEDSQAVLKASSRWLTLEPNASQAYPILMQAQLSVGALDEAKALLLKAKKNNISLSFLPSFVDQNIRHDNITTHLESLLSGPELTSDLFVKIALFHVHFINGKYQYILDNIAPLIELSPETEQEGLIIIKAVSEEQSGLIDSAQETLKQGLKAFPKSQRMMANYLEILIKNDQYQTALSTFSEAQFSPYLQQQIGIAIAQLLMQKNQPELAIKLISELPKHGNLRDDLLFILANAQHQAEHYNDALKSLLNVFGKLSWEASHLLVQWLYSADQAEQVNSFILKRAVVDVEPGHINGVADLHLHNQRPDLAIDLLTRALPIFPEADGLRYKRAITYDMQQQWPLALQDLTILYQKHPNDPSYINALGYTMMVRSPEQFDQAFQLIQKAYALDSTDAAIMDSMGWAYFLQGNLEQAETLLSQSWDVMQDAEIGAHYGEVLWQLDDQENAIKIWQQALKDNRKLPVLLETLEQYAPELLGS</sequence>
<dbReference type="PROSITE" id="PS51257">
    <property type="entry name" value="PROKAR_LIPOPROTEIN"/>
    <property type="match status" value="1"/>
</dbReference>
<keyword evidence="1" id="KW-0732">Signal</keyword>
<evidence type="ECO:0000313" key="5">
    <source>
        <dbReference type="Proteomes" id="UP000092871"/>
    </source>
</evidence>
<dbReference type="PANTHER" id="PTHR12558:SF13">
    <property type="entry name" value="CELL DIVISION CYCLE PROTEIN 27 HOMOLOG"/>
    <property type="match status" value="1"/>
</dbReference>
<dbReference type="Proteomes" id="UP000092840">
    <property type="component" value="Unassembled WGS sequence"/>
</dbReference>
<dbReference type="EMBL" id="FLRB01000012">
    <property type="protein sequence ID" value="SBT21214.1"/>
    <property type="molecule type" value="Genomic_DNA"/>
</dbReference>
<name>A0A1C3JLY0_9GAMM</name>